<evidence type="ECO:0000259" key="11">
    <source>
        <dbReference type="PROSITE" id="PS51192"/>
    </source>
</evidence>
<accession>A0ABW2U9G5</accession>
<feature type="compositionally biased region" description="Gly residues" evidence="10">
    <location>
        <begin position="574"/>
        <end position="586"/>
    </location>
</feature>
<keyword evidence="6 9" id="KW-0067">ATP-binding</keyword>
<feature type="domain" description="Helicase ATP-binding" evidence="11">
    <location>
        <begin position="39"/>
        <end position="210"/>
    </location>
</feature>
<keyword evidence="3 9" id="KW-0547">Nucleotide-binding</keyword>
<feature type="compositionally biased region" description="Basic and acidic residues" evidence="10">
    <location>
        <begin position="557"/>
        <end position="573"/>
    </location>
</feature>
<dbReference type="SUPFAM" id="SSF52540">
    <property type="entry name" value="P-loop containing nucleoside triphosphate hydrolases"/>
    <property type="match status" value="1"/>
</dbReference>
<evidence type="ECO:0000313" key="14">
    <source>
        <dbReference type="EMBL" id="MFC7669111.1"/>
    </source>
</evidence>
<evidence type="ECO:0000256" key="9">
    <source>
        <dbReference type="RuleBase" id="RU000492"/>
    </source>
</evidence>
<dbReference type="PROSITE" id="PS51192">
    <property type="entry name" value="HELICASE_ATP_BIND_1"/>
    <property type="match status" value="1"/>
</dbReference>
<dbReference type="CDD" id="cd12252">
    <property type="entry name" value="RRM_DbpA"/>
    <property type="match status" value="1"/>
</dbReference>
<dbReference type="Proteomes" id="UP001596513">
    <property type="component" value="Unassembled WGS sequence"/>
</dbReference>
<dbReference type="PROSITE" id="PS51195">
    <property type="entry name" value="Q_MOTIF"/>
    <property type="match status" value="1"/>
</dbReference>
<name>A0ABW2U9G5_9BACT</name>
<dbReference type="PROSITE" id="PS00039">
    <property type="entry name" value="DEAD_ATP_HELICASE"/>
    <property type="match status" value="1"/>
</dbReference>
<evidence type="ECO:0000256" key="1">
    <source>
        <dbReference type="ARBA" id="ARBA00012552"/>
    </source>
</evidence>
<evidence type="ECO:0000256" key="7">
    <source>
        <dbReference type="ARBA" id="ARBA00023016"/>
    </source>
</evidence>
<dbReference type="SMART" id="SM00490">
    <property type="entry name" value="HELICc"/>
    <property type="match status" value="1"/>
</dbReference>
<proteinExistence type="inferred from homology"/>
<dbReference type="PROSITE" id="PS51194">
    <property type="entry name" value="HELICASE_CTER"/>
    <property type="match status" value="1"/>
</dbReference>
<protein>
    <recommendedName>
        <fullName evidence="1">RNA helicase</fullName>
        <ecNumber evidence="1">3.6.4.13</ecNumber>
    </recommendedName>
</protein>
<dbReference type="SMART" id="SM00487">
    <property type="entry name" value="DEXDc"/>
    <property type="match status" value="1"/>
</dbReference>
<dbReference type="PANTHER" id="PTHR47963:SF8">
    <property type="entry name" value="ATP-DEPENDENT RNA HELICASE DEAD"/>
    <property type="match status" value="1"/>
</dbReference>
<dbReference type="Pfam" id="PF00270">
    <property type="entry name" value="DEAD"/>
    <property type="match status" value="1"/>
</dbReference>
<evidence type="ECO:0000256" key="2">
    <source>
        <dbReference type="ARBA" id="ARBA00022490"/>
    </source>
</evidence>
<dbReference type="InterPro" id="IPR000629">
    <property type="entry name" value="RNA-helicase_DEAD-box_CS"/>
</dbReference>
<dbReference type="Pfam" id="PF03880">
    <property type="entry name" value="DbpA"/>
    <property type="match status" value="1"/>
</dbReference>
<dbReference type="InterPro" id="IPR044742">
    <property type="entry name" value="DEAD/DEAH_RhlB"/>
</dbReference>
<dbReference type="InterPro" id="IPR001650">
    <property type="entry name" value="Helicase_C-like"/>
</dbReference>
<evidence type="ECO:0000256" key="4">
    <source>
        <dbReference type="ARBA" id="ARBA00022801"/>
    </source>
</evidence>
<dbReference type="InterPro" id="IPR011545">
    <property type="entry name" value="DEAD/DEAH_box_helicase_dom"/>
</dbReference>
<dbReference type="InterPro" id="IPR014014">
    <property type="entry name" value="RNA_helicase_DEAD_Q_motif"/>
</dbReference>
<dbReference type="EC" id="3.6.4.13" evidence="1"/>
<feature type="domain" description="Helicase C-terminal" evidence="12">
    <location>
        <begin position="237"/>
        <end position="382"/>
    </location>
</feature>
<feature type="short sequence motif" description="Q motif" evidence="8">
    <location>
        <begin position="8"/>
        <end position="36"/>
    </location>
</feature>
<dbReference type="InterPro" id="IPR012677">
    <property type="entry name" value="Nucleotide-bd_a/b_plait_sf"/>
</dbReference>
<gene>
    <name evidence="14" type="ORF">ACFQT0_18460</name>
</gene>
<dbReference type="InterPro" id="IPR027417">
    <property type="entry name" value="P-loop_NTPase"/>
</dbReference>
<dbReference type="PANTHER" id="PTHR47963">
    <property type="entry name" value="DEAD-BOX ATP-DEPENDENT RNA HELICASE 47, MITOCHONDRIAL"/>
    <property type="match status" value="1"/>
</dbReference>
<dbReference type="CDD" id="cd18787">
    <property type="entry name" value="SF2_C_DEAD"/>
    <property type="match status" value="1"/>
</dbReference>
<feature type="compositionally biased region" description="Low complexity" evidence="10">
    <location>
        <begin position="661"/>
        <end position="671"/>
    </location>
</feature>
<evidence type="ECO:0000256" key="3">
    <source>
        <dbReference type="ARBA" id="ARBA00022741"/>
    </source>
</evidence>
<dbReference type="Gene3D" id="3.40.50.300">
    <property type="entry name" value="P-loop containing nucleotide triphosphate hydrolases"/>
    <property type="match status" value="2"/>
</dbReference>
<evidence type="ECO:0000259" key="13">
    <source>
        <dbReference type="PROSITE" id="PS51195"/>
    </source>
</evidence>
<evidence type="ECO:0000256" key="10">
    <source>
        <dbReference type="SAM" id="MobiDB-lite"/>
    </source>
</evidence>
<dbReference type="EMBL" id="JBHTEK010000001">
    <property type="protein sequence ID" value="MFC7669111.1"/>
    <property type="molecule type" value="Genomic_DNA"/>
</dbReference>
<dbReference type="RefSeq" id="WP_380204632.1">
    <property type="nucleotide sequence ID" value="NZ_JBHTEK010000001.1"/>
</dbReference>
<evidence type="ECO:0000256" key="8">
    <source>
        <dbReference type="PROSITE-ProRule" id="PRU00552"/>
    </source>
</evidence>
<keyword evidence="5 9" id="KW-0347">Helicase</keyword>
<feature type="region of interest" description="Disordered" evidence="10">
    <location>
        <begin position="535"/>
        <end position="695"/>
    </location>
</feature>
<sequence length="695" mass="76367">MEAEKIVVRFDELNLSEEVQRAITEMGYEEASAIQAAAIPVLLAGKDVIGQAQTGTGKTAAFSIPAIDGVDAESRDVQVLVLCPTRELAVQVSGEIQKLGKYKRGLMVVPIYGGSPYDRQLRALERGVQIVIGTPGRIMDHIERGTLKLENTTKIILDEADEMLDMGFRDDIEFILSKMPKERQTVFFSATMSKPIMELTKKYQRDPQVVKVNHQTMTVTNIEQSYFEVRGPQKKDVLTRILDMYNLKSTIVFANTKRMVDEIVSDLQAKGYFAEGLHGDMGQQQRQNTLDKFRKSTIEVLVATDVAARGIDVDNVEAVFNYDLPADEEYYVHRIGRTGRAGKSGKAFTFVSGRDIYKLRDIMRFTKAQIKLEQVPSFADVSEVKTTLFLNQIKEIVEKGNLEKYVGRVQRLLDQSEEITSLDIAAALLKMTMKEDKSAQQSLDASKAAGTARPGFTRLFVSMGKKDRIHPRDIVDLISESTNLTGSKVGDIALYDKFSFVEVPSEFANEIVEKLGRTSIQGTPVSFSIATPVQEGAAKEEGFNRTGGTGGPGGFGGDRERRPFSGGERREGGYKGGNRGGSSYGGGDRREGGSSYGGGYKGNRDGGDRPSYGNKPAYGNREGGSSYGNKPSYGGNKGGYGDKPSYGNKPNYGAPREYETPARPAHPATRASTNRLPYNYRLAGLPSSDYLSETR</sequence>
<dbReference type="Pfam" id="PF00271">
    <property type="entry name" value="Helicase_C"/>
    <property type="match status" value="1"/>
</dbReference>
<keyword evidence="2" id="KW-0963">Cytoplasm</keyword>
<dbReference type="GO" id="GO:0004386">
    <property type="term" value="F:helicase activity"/>
    <property type="evidence" value="ECO:0007669"/>
    <property type="project" value="UniProtKB-KW"/>
</dbReference>
<comment type="caution">
    <text evidence="14">The sequence shown here is derived from an EMBL/GenBank/DDBJ whole genome shotgun (WGS) entry which is preliminary data.</text>
</comment>
<evidence type="ECO:0000256" key="5">
    <source>
        <dbReference type="ARBA" id="ARBA00022806"/>
    </source>
</evidence>
<dbReference type="CDD" id="cd00268">
    <property type="entry name" value="DEADc"/>
    <property type="match status" value="1"/>
</dbReference>
<organism evidence="14 15">
    <name type="scientific">Hymenobacter humi</name>
    <dbReference type="NCBI Taxonomy" id="1411620"/>
    <lineage>
        <taxon>Bacteria</taxon>
        <taxon>Pseudomonadati</taxon>
        <taxon>Bacteroidota</taxon>
        <taxon>Cytophagia</taxon>
        <taxon>Cytophagales</taxon>
        <taxon>Hymenobacteraceae</taxon>
        <taxon>Hymenobacter</taxon>
    </lineage>
</organism>
<dbReference type="InterPro" id="IPR005580">
    <property type="entry name" value="DbpA/CsdA_RNA-bd_dom"/>
</dbReference>
<feature type="domain" description="DEAD-box RNA helicase Q" evidence="13">
    <location>
        <begin position="8"/>
        <end position="36"/>
    </location>
</feature>
<dbReference type="InterPro" id="IPR014001">
    <property type="entry name" value="Helicase_ATP-bd"/>
</dbReference>
<dbReference type="Pfam" id="PF25399">
    <property type="entry name" value="DeaD_dimer"/>
    <property type="match status" value="1"/>
</dbReference>
<evidence type="ECO:0000313" key="15">
    <source>
        <dbReference type="Proteomes" id="UP001596513"/>
    </source>
</evidence>
<keyword evidence="7" id="KW-0346">Stress response</keyword>
<keyword evidence="4 9" id="KW-0378">Hydrolase</keyword>
<keyword evidence="15" id="KW-1185">Reference proteome</keyword>
<evidence type="ECO:0000256" key="6">
    <source>
        <dbReference type="ARBA" id="ARBA00022840"/>
    </source>
</evidence>
<dbReference type="Gene3D" id="3.30.70.330">
    <property type="match status" value="1"/>
</dbReference>
<dbReference type="GO" id="GO:0016787">
    <property type="term" value="F:hydrolase activity"/>
    <property type="evidence" value="ECO:0007669"/>
    <property type="project" value="UniProtKB-KW"/>
</dbReference>
<comment type="similarity">
    <text evidence="9">Belongs to the DEAD box helicase family.</text>
</comment>
<dbReference type="InterPro" id="IPR057325">
    <property type="entry name" value="DeaD_dimer"/>
</dbReference>
<reference evidence="15" key="1">
    <citation type="journal article" date="2019" name="Int. J. Syst. Evol. Microbiol.">
        <title>The Global Catalogue of Microorganisms (GCM) 10K type strain sequencing project: providing services to taxonomists for standard genome sequencing and annotation.</title>
        <authorList>
            <consortium name="The Broad Institute Genomics Platform"/>
            <consortium name="The Broad Institute Genome Sequencing Center for Infectious Disease"/>
            <person name="Wu L."/>
            <person name="Ma J."/>
        </authorList>
    </citation>
    <scope>NUCLEOTIDE SEQUENCE [LARGE SCALE GENOMIC DNA]</scope>
    <source>
        <strain evidence="15">JCM 19635</strain>
    </source>
</reference>
<dbReference type="InterPro" id="IPR050547">
    <property type="entry name" value="DEAD_box_RNA_helicases"/>
</dbReference>
<evidence type="ECO:0000259" key="12">
    <source>
        <dbReference type="PROSITE" id="PS51194"/>
    </source>
</evidence>
<feature type="compositionally biased region" description="Gly residues" evidence="10">
    <location>
        <begin position="545"/>
        <end position="556"/>
    </location>
</feature>